<dbReference type="KEGG" id="rbi:RB2501_09095"/>
<dbReference type="OrthoDB" id="726883at2"/>
<protein>
    <submittedName>
        <fullName evidence="3">Putative dehydrogenase-like protein</fullName>
    </submittedName>
</protein>
<reference evidence="3 4" key="1">
    <citation type="journal article" date="2009" name="J. Bacteriol.">
        <title>Complete genome sequence of Robiginitalea biformata HTCC2501.</title>
        <authorList>
            <person name="Oh H.M."/>
            <person name="Giovannoni S.J."/>
            <person name="Lee K."/>
            <person name="Ferriera S."/>
            <person name="Johnson J."/>
            <person name="Cho J.C."/>
        </authorList>
    </citation>
    <scope>NUCLEOTIDE SEQUENCE [LARGE SCALE GENOMIC DNA]</scope>
    <source>
        <strain evidence="4">ATCC BAA-864 / HTCC2501 / KCTC 12146</strain>
    </source>
</reference>
<dbReference type="Gene3D" id="3.30.360.10">
    <property type="entry name" value="Dihydrodipicolinate Reductase, domain 2"/>
    <property type="match status" value="1"/>
</dbReference>
<accession>A4CJD9</accession>
<dbReference type="Pfam" id="PF19051">
    <property type="entry name" value="GFO_IDH_MocA_C2"/>
    <property type="match status" value="1"/>
</dbReference>
<dbReference type="AlphaFoldDB" id="A4CJD9"/>
<dbReference type="SUPFAM" id="SSF55347">
    <property type="entry name" value="Glyceraldehyde-3-phosphate dehydrogenase-like, C-terminal domain"/>
    <property type="match status" value="1"/>
</dbReference>
<dbReference type="GO" id="GO:0000166">
    <property type="term" value="F:nucleotide binding"/>
    <property type="evidence" value="ECO:0007669"/>
    <property type="project" value="InterPro"/>
</dbReference>
<dbReference type="Pfam" id="PF01408">
    <property type="entry name" value="GFO_IDH_MocA"/>
    <property type="match status" value="1"/>
</dbReference>
<dbReference type="STRING" id="313596.RB2501_09095"/>
<dbReference type="eggNOG" id="COG0673">
    <property type="taxonomic scope" value="Bacteria"/>
</dbReference>
<dbReference type="InterPro" id="IPR000683">
    <property type="entry name" value="Gfo/Idh/MocA-like_OxRdtase_N"/>
</dbReference>
<dbReference type="Gene3D" id="3.40.50.720">
    <property type="entry name" value="NAD(P)-binding Rossmann-like Domain"/>
    <property type="match status" value="1"/>
</dbReference>
<evidence type="ECO:0000313" key="4">
    <source>
        <dbReference type="Proteomes" id="UP000009049"/>
    </source>
</evidence>
<dbReference type="InterPro" id="IPR036291">
    <property type="entry name" value="NAD(P)-bd_dom_sf"/>
</dbReference>
<dbReference type="HOGENOM" id="CLU_023194_24_0_10"/>
<dbReference type="SUPFAM" id="SSF51735">
    <property type="entry name" value="NAD(P)-binding Rossmann-fold domains"/>
    <property type="match status" value="1"/>
</dbReference>
<dbReference type="EMBL" id="CP001712">
    <property type="protein sequence ID" value="EAR17047.1"/>
    <property type="molecule type" value="Genomic_DNA"/>
</dbReference>
<feature type="domain" description="Gfo/Idh/MocA-like oxidoreductase N-terminal" evidence="1">
    <location>
        <begin position="50"/>
        <end position="167"/>
    </location>
</feature>
<sequence length="495" mass="54716">MKTSKGPAKGPNTNKRRDFLKKSALASSVFIVPRHVLGGPGFIAPSDQLNLAAIGAGGKGRSDIMNASVGGRERVVALCDVDFSGSAAASVESFPKAKLFSDYRRMLDKKKNIDAVTISTPDHIHGPAAKAAMERGIHVYVQKPMTHNIREARMLTEMARENKIVSQMGNQGGSNPLLGMVQEWVDSGRLGKIHKVEVWTNRPVWPQGFAMPAPDPSQKPEALDWDLWLGPAPETPYIPNIHPFNWRGWWDYGTGALGDVGCHLIDIPFRTLGLKYPKDAECSVGTVFTQMWTPDYHPEGCPPSSFITLHFDATEKTGSPIEMTWSDGGIRPSHPEIIPADQDIGGHGSANGVLIHGENGIISTNINDSSPLMPKLYLNDGTTEFGPEVEENEEPEYGHQRKWVDACKAGFGSEEHLALTSSFDYAGPMTETVLMGNLAIRSYMLRREVTGENGRPRQEFYGRRKLLWDGENMKITNLEEANQFVTRTYREGWEM</sequence>
<dbReference type="RefSeq" id="WP_015753803.1">
    <property type="nucleotide sequence ID" value="NC_013222.1"/>
</dbReference>
<keyword evidence="4" id="KW-1185">Reference proteome</keyword>
<evidence type="ECO:0000259" key="1">
    <source>
        <dbReference type="Pfam" id="PF01408"/>
    </source>
</evidence>
<organism evidence="3 4">
    <name type="scientific">Robiginitalea biformata (strain ATCC BAA-864 / DSM 15991 / KCTC 12146 / HTCC2501)</name>
    <dbReference type="NCBI Taxonomy" id="313596"/>
    <lineage>
        <taxon>Bacteria</taxon>
        <taxon>Pseudomonadati</taxon>
        <taxon>Bacteroidota</taxon>
        <taxon>Flavobacteriia</taxon>
        <taxon>Flavobacteriales</taxon>
        <taxon>Flavobacteriaceae</taxon>
        <taxon>Robiginitalea</taxon>
    </lineage>
</organism>
<dbReference type="InterPro" id="IPR050463">
    <property type="entry name" value="Gfo/Idh/MocA_oxidrdct_glycsds"/>
</dbReference>
<dbReference type="Proteomes" id="UP000009049">
    <property type="component" value="Chromosome"/>
</dbReference>
<proteinExistence type="predicted"/>
<evidence type="ECO:0000259" key="2">
    <source>
        <dbReference type="Pfam" id="PF19051"/>
    </source>
</evidence>
<feature type="domain" description="Gfo/Idh/MocA-like oxidoreductase bacterial type C-terminal" evidence="2">
    <location>
        <begin position="215"/>
        <end position="266"/>
    </location>
</feature>
<dbReference type="InterPro" id="IPR043906">
    <property type="entry name" value="Gfo/Idh/MocA_OxRdtase_bact_C"/>
</dbReference>
<name>A4CJD9_ROBBH</name>
<dbReference type="PANTHER" id="PTHR43818:SF10">
    <property type="entry name" value="NADH-DEPENDENT DEHYDROGENASE-RELATED"/>
    <property type="match status" value="1"/>
</dbReference>
<dbReference type="PANTHER" id="PTHR43818">
    <property type="entry name" value="BCDNA.GH03377"/>
    <property type="match status" value="1"/>
</dbReference>
<evidence type="ECO:0000313" key="3">
    <source>
        <dbReference type="EMBL" id="EAR17047.1"/>
    </source>
</evidence>
<gene>
    <name evidence="3" type="ordered locus">RB2501_09095</name>
</gene>